<dbReference type="EC" id="3.2.1.17" evidence="3"/>
<keyword evidence="4" id="KW-0812">Transmembrane</keyword>
<dbReference type="PANTHER" id="PTHR38107">
    <property type="match status" value="1"/>
</dbReference>
<evidence type="ECO:0000313" key="6">
    <source>
        <dbReference type="Proteomes" id="UP000254487"/>
    </source>
</evidence>
<protein>
    <recommendedName>
        <fullName evidence="3">Lysozyme</fullName>
        <ecNumber evidence="3">3.2.1.17</ecNumber>
    </recommendedName>
</protein>
<keyword evidence="4" id="KW-1133">Transmembrane helix</keyword>
<keyword evidence="4" id="KW-0472">Membrane</keyword>
<comment type="catalytic activity">
    <reaction evidence="3">
        <text>Hydrolysis of (1-&gt;4)-beta-linkages between N-acetylmuramic acid and N-acetyl-D-glucosamine residues in a peptidoglycan and between N-acetyl-D-glucosamine residues in chitodextrins.</text>
        <dbReference type="EC" id="3.2.1.17"/>
    </reaction>
</comment>
<evidence type="ECO:0000256" key="1">
    <source>
        <dbReference type="ARBA" id="ARBA00022529"/>
    </source>
</evidence>
<feature type="transmembrane region" description="Helical" evidence="4">
    <location>
        <begin position="115"/>
        <end position="133"/>
    </location>
</feature>
<dbReference type="InterPro" id="IPR002196">
    <property type="entry name" value="Glyco_hydro_24"/>
</dbReference>
<dbReference type="GO" id="GO:0042742">
    <property type="term" value="P:defense response to bacterium"/>
    <property type="evidence" value="ECO:0007669"/>
    <property type="project" value="UniProtKB-KW"/>
</dbReference>
<reference evidence="5 6" key="1">
    <citation type="submission" date="2018-06" db="EMBL/GenBank/DDBJ databases">
        <authorList>
            <consortium name="Pathogen Informatics"/>
            <person name="Doyle S."/>
        </authorList>
    </citation>
    <scope>NUCLEOTIDE SEQUENCE [LARGE SCALE GENOMIC DNA]</scope>
    <source>
        <strain evidence="5 6">NCTC10313</strain>
    </source>
</reference>
<name>A0A378AE77_KLEPO</name>
<dbReference type="SUPFAM" id="SSF53955">
    <property type="entry name" value="Lysozyme-like"/>
    <property type="match status" value="1"/>
</dbReference>
<evidence type="ECO:0000256" key="4">
    <source>
        <dbReference type="SAM" id="Phobius"/>
    </source>
</evidence>
<dbReference type="InterPro" id="IPR051018">
    <property type="entry name" value="Bacteriophage_GH24"/>
</dbReference>
<dbReference type="Proteomes" id="UP000254487">
    <property type="component" value="Unassembled WGS sequence"/>
</dbReference>
<dbReference type="Gene3D" id="1.10.530.40">
    <property type="match status" value="1"/>
</dbReference>
<proteinExistence type="inferred from homology"/>
<dbReference type="GO" id="GO:0003796">
    <property type="term" value="F:lysozyme activity"/>
    <property type="evidence" value="ECO:0007669"/>
    <property type="project" value="UniProtKB-EC"/>
</dbReference>
<evidence type="ECO:0000313" key="5">
    <source>
        <dbReference type="EMBL" id="STV05174.1"/>
    </source>
</evidence>
<dbReference type="InterPro" id="IPR023347">
    <property type="entry name" value="Lysozyme_dom_sf"/>
</dbReference>
<accession>A0A378AE77</accession>
<keyword evidence="1 3" id="KW-0929">Antimicrobial</keyword>
<evidence type="ECO:0000256" key="2">
    <source>
        <dbReference type="ARBA" id="ARBA00022638"/>
    </source>
</evidence>
<dbReference type="GO" id="GO:0016998">
    <property type="term" value="P:cell wall macromolecule catabolic process"/>
    <property type="evidence" value="ECO:0007669"/>
    <property type="project" value="InterPro"/>
</dbReference>
<sequence>MQRMNPTDGHNLPYWWSALLGIFSVLSLQDYVFIIGALISAFFTIKTHYAKRKEERERLDEEKKRTQLLASYLADVSAKPGGDRPASAEVVTEALKRIASDTQGVSMTPSMRKKLIGVIAGGGGAIAIASALITGPAGNDGLEGVRYNPYQDVVGVWTVCYGHTGKDIMLGKKYTEAECRALLSKDLNTVARQINPYIQKPIPETMRGLCTRSPITSALAISRPPRCCAKSTRATRKAHVTSCAAGLTPRVSSGKAW</sequence>
<evidence type="ECO:0000256" key="3">
    <source>
        <dbReference type="RuleBase" id="RU003788"/>
    </source>
</evidence>
<feature type="transmembrane region" description="Helical" evidence="4">
    <location>
        <begin position="14"/>
        <end position="43"/>
    </location>
</feature>
<dbReference type="EMBL" id="UGLW01000003">
    <property type="protein sequence ID" value="STV05174.1"/>
    <property type="molecule type" value="Genomic_DNA"/>
</dbReference>
<gene>
    <name evidence="5" type="ORF">NCTC10313_05406</name>
</gene>
<dbReference type="AlphaFoldDB" id="A0A378AE77"/>
<organism evidence="5 6">
    <name type="scientific">Klebsiella pneumoniae subsp. ozaenae</name>
    <dbReference type="NCBI Taxonomy" id="574"/>
    <lineage>
        <taxon>Bacteria</taxon>
        <taxon>Pseudomonadati</taxon>
        <taxon>Pseudomonadota</taxon>
        <taxon>Gammaproteobacteria</taxon>
        <taxon>Enterobacterales</taxon>
        <taxon>Enterobacteriaceae</taxon>
        <taxon>Klebsiella/Raoultella group</taxon>
        <taxon>Klebsiella</taxon>
        <taxon>Klebsiella pneumoniae complex</taxon>
    </lineage>
</organism>
<dbReference type="InterPro" id="IPR023346">
    <property type="entry name" value="Lysozyme-like_dom_sf"/>
</dbReference>
<dbReference type="GO" id="GO:0009253">
    <property type="term" value="P:peptidoglycan catabolic process"/>
    <property type="evidence" value="ECO:0007669"/>
    <property type="project" value="InterPro"/>
</dbReference>
<dbReference type="PANTHER" id="PTHR38107:SF3">
    <property type="entry name" value="LYSOZYME RRRD-RELATED"/>
    <property type="match status" value="1"/>
</dbReference>
<dbReference type="Pfam" id="PF00959">
    <property type="entry name" value="Phage_lysozyme"/>
    <property type="match status" value="1"/>
</dbReference>
<comment type="similarity">
    <text evidence="3">Belongs to the glycosyl hydrolase 24 family.</text>
</comment>
<keyword evidence="2 3" id="KW-0081">Bacteriolytic enzyme</keyword>
<keyword evidence="3" id="KW-0378">Hydrolase</keyword>
<keyword evidence="3" id="KW-0326">Glycosidase</keyword>
<dbReference type="GO" id="GO:0031640">
    <property type="term" value="P:killing of cells of another organism"/>
    <property type="evidence" value="ECO:0007669"/>
    <property type="project" value="UniProtKB-KW"/>
</dbReference>